<evidence type="ECO:0000256" key="1">
    <source>
        <dbReference type="ARBA" id="ARBA00004453"/>
    </source>
</evidence>
<keyword evidence="4" id="KW-0238">DNA-binding</keyword>
<dbReference type="Pfam" id="PF22470">
    <property type="entry name" value="Histone_HNS_N"/>
    <property type="match status" value="1"/>
</dbReference>
<keyword evidence="5" id="KW-0175">Coiled coil</keyword>
<dbReference type="RefSeq" id="WP_069729788.1">
    <property type="nucleotide sequence ID" value="NZ_JABWPE010000041.1"/>
</dbReference>
<dbReference type="Pfam" id="PF00816">
    <property type="entry name" value="Histone_HNS"/>
    <property type="match status" value="1"/>
</dbReference>
<dbReference type="GO" id="GO:0032993">
    <property type="term" value="C:protein-DNA complex"/>
    <property type="evidence" value="ECO:0007669"/>
    <property type="project" value="TreeGrafter"/>
</dbReference>
<dbReference type="InterPro" id="IPR054180">
    <property type="entry name" value="H-NS-like_N"/>
</dbReference>
<protein>
    <submittedName>
        <fullName evidence="8">H-NS histone family protein</fullName>
    </submittedName>
</protein>
<feature type="region of interest" description="Disordered" evidence="6">
    <location>
        <begin position="88"/>
        <end position="110"/>
    </location>
</feature>
<dbReference type="PANTHER" id="PTHR38097:SF2">
    <property type="entry name" value="DNA-BINDING PROTEIN STPA"/>
    <property type="match status" value="1"/>
</dbReference>
<dbReference type="GO" id="GO:0003681">
    <property type="term" value="F:bent DNA binding"/>
    <property type="evidence" value="ECO:0007669"/>
    <property type="project" value="TreeGrafter"/>
</dbReference>
<dbReference type="Gene3D" id="4.10.430.10">
    <property type="entry name" value="Histone-like protein H-NS, C-terminal domain"/>
    <property type="match status" value="1"/>
</dbReference>
<dbReference type="GO" id="GO:0000976">
    <property type="term" value="F:transcription cis-regulatory region binding"/>
    <property type="evidence" value="ECO:0007669"/>
    <property type="project" value="TreeGrafter"/>
</dbReference>
<evidence type="ECO:0000256" key="3">
    <source>
        <dbReference type="ARBA" id="ARBA00022490"/>
    </source>
</evidence>
<evidence type="ECO:0000313" key="8">
    <source>
        <dbReference type="EMBL" id="NUY99094.1"/>
    </source>
</evidence>
<reference evidence="8 9" key="1">
    <citation type="submission" date="2020-05" db="EMBL/GenBank/DDBJ databases">
        <title>Whole Genome Sequences of Enterobacteriales Associated with the International Space Station.</title>
        <authorList>
            <person name="Bharadwaj A."/>
            <person name="Daudu R."/>
            <person name="Singh N."/>
            <person name="Wood J."/>
            <person name="Debieu M."/>
            <person name="Mason C."/>
            <person name="Wang C."/>
            <person name="Venkateswaran K."/>
        </authorList>
    </citation>
    <scope>NUCLEOTIDE SEQUENCE [LARGE SCALE GENOMIC DNA]</scope>
    <source>
        <strain evidence="8 9">IF5SW-B1</strain>
    </source>
</reference>
<sequence>MIEQSQLSNIRSLRKLASEMGDDAFLEFAEKVEVIKGEVNSRIAEEEEKKALVEEKLKATTELLQGEGFNVSLESVRALLLGQVEAPAASDGKGKGKGGKGVKRGSVEPKYAYTVNGEEHTWTGRGRMPLALKEMVDGGKDLDSFLIKKD</sequence>
<dbReference type="SUPFAM" id="SSF81273">
    <property type="entry name" value="H-NS histone-like proteins"/>
    <property type="match status" value="1"/>
</dbReference>
<organism evidence="8 9">
    <name type="scientific">Pantoea brenneri</name>
    <dbReference type="NCBI Taxonomy" id="472694"/>
    <lineage>
        <taxon>Bacteria</taxon>
        <taxon>Pseudomonadati</taxon>
        <taxon>Pseudomonadota</taxon>
        <taxon>Gammaproteobacteria</taxon>
        <taxon>Enterobacterales</taxon>
        <taxon>Erwiniaceae</taxon>
        <taxon>Pantoea</taxon>
    </lineage>
</organism>
<evidence type="ECO:0000313" key="9">
    <source>
        <dbReference type="Proteomes" id="UP000566985"/>
    </source>
</evidence>
<evidence type="ECO:0000256" key="4">
    <source>
        <dbReference type="ARBA" id="ARBA00023125"/>
    </source>
</evidence>
<dbReference type="InterPro" id="IPR027444">
    <property type="entry name" value="H-NS_C_dom"/>
</dbReference>
<dbReference type="Gene3D" id="1.10.287.1050">
    <property type="entry name" value="H-NS histone-like proteins"/>
    <property type="match status" value="1"/>
</dbReference>
<dbReference type="GO" id="GO:0046983">
    <property type="term" value="F:protein dimerization activity"/>
    <property type="evidence" value="ECO:0007669"/>
    <property type="project" value="InterPro"/>
</dbReference>
<gene>
    <name evidence="8" type="ORF">HU668_21890</name>
</gene>
<dbReference type="GO" id="GO:0009295">
    <property type="term" value="C:nucleoid"/>
    <property type="evidence" value="ECO:0007669"/>
    <property type="project" value="UniProtKB-SubCell"/>
</dbReference>
<dbReference type="EMBL" id="JABWPM010000041">
    <property type="protein sequence ID" value="NUY99094.1"/>
    <property type="molecule type" value="Genomic_DNA"/>
</dbReference>
<evidence type="ECO:0000256" key="5">
    <source>
        <dbReference type="SAM" id="Coils"/>
    </source>
</evidence>
<dbReference type="InterPro" id="IPR037150">
    <property type="entry name" value="H-NS_C_dom_sf"/>
</dbReference>
<dbReference type="GO" id="GO:0005829">
    <property type="term" value="C:cytosol"/>
    <property type="evidence" value="ECO:0007669"/>
    <property type="project" value="TreeGrafter"/>
</dbReference>
<dbReference type="AlphaFoldDB" id="A0A7Y6NIF4"/>
<accession>A0A7Y6NIF4</accession>
<proteinExistence type="inferred from homology"/>
<dbReference type="InterPro" id="IPR027454">
    <property type="entry name" value="Histone_HNS_N"/>
</dbReference>
<dbReference type="PANTHER" id="PTHR38097">
    <property type="match status" value="1"/>
</dbReference>
<evidence type="ECO:0000256" key="2">
    <source>
        <dbReference type="ARBA" id="ARBA00010610"/>
    </source>
</evidence>
<dbReference type="Proteomes" id="UP000566985">
    <property type="component" value="Unassembled WGS sequence"/>
</dbReference>
<evidence type="ECO:0000256" key="6">
    <source>
        <dbReference type="SAM" id="MobiDB-lite"/>
    </source>
</evidence>
<feature type="coiled-coil region" evidence="5">
    <location>
        <begin position="36"/>
        <end position="63"/>
    </location>
</feature>
<comment type="similarity">
    <text evidence="2">Belongs to the histone-like protein H-NS family.</text>
</comment>
<dbReference type="SMART" id="SM00528">
    <property type="entry name" value="HNS"/>
    <property type="match status" value="1"/>
</dbReference>
<keyword evidence="3" id="KW-0963">Cytoplasm</keyword>
<feature type="domain" description="DNA-binding protein H-NS-like C-terminal" evidence="7">
    <location>
        <begin position="101"/>
        <end position="147"/>
    </location>
</feature>
<name>A0A7Y6NIF4_9GAMM</name>
<evidence type="ECO:0000259" key="7">
    <source>
        <dbReference type="SMART" id="SM00528"/>
    </source>
</evidence>
<dbReference type="GO" id="GO:0003680">
    <property type="term" value="F:minor groove of adenine-thymine-rich DNA binding"/>
    <property type="evidence" value="ECO:0007669"/>
    <property type="project" value="TreeGrafter"/>
</dbReference>
<comment type="caution">
    <text evidence="8">The sequence shown here is derived from an EMBL/GenBank/DDBJ whole genome shotgun (WGS) entry which is preliminary data.</text>
</comment>
<dbReference type="GeneID" id="57347839"/>
<comment type="subcellular location">
    <subcellularLocation>
        <location evidence="1">Cytoplasm</location>
        <location evidence="1">Nucleoid</location>
    </subcellularLocation>
</comment>
<dbReference type="GO" id="GO:0001217">
    <property type="term" value="F:DNA-binding transcription repressor activity"/>
    <property type="evidence" value="ECO:0007669"/>
    <property type="project" value="TreeGrafter"/>
</dbReference>